<feature type="compositionally biased region" description="Low complexity" evidence="1">
    <location>
        <begin position="1"/>
        <end position="13"/>
    </location>
</feature>
<reference evidence="2" key="1">
    <citation type="submission" date="2021-06" db="EMBL/GenBank/DDBJ databases">
        <authorList>
            <person name="Kallberg Y."/>
            <person name="Tangrot J."/>
            <person name="Rosling A."/>
        </authorList>
    </citation>
    <scope>NUCLEOTIDE SEQUENCE</scope>
    <source>
        <strain evidence="2">CL551</strain>
    </source>
</reference>
<accession>A0A9N9IYK8</accession>
<dbReference type="AlphaFoldDB" id="A0A9N9IYK8"/>
<sequence>VAVQQKQATVTVQSDKTSQGNSWSQMMKEEIGETSISTNTHPEEETHSKSQQTSEQQM</sequence>
<protein>
    <submittedName>
        <fullName evidence="2">1146_t:CDS:1</fullName>
    </submittedName>
</protein>
<feature type="region of interest" description="Disordered" evidence="1">
    <location>
        <begin position="1"/>
        <end position="58"/>
    </location>
</feature>
<evidence type="ECO:0000313" key="2">
    <source>
        <dbReference type="EMBL" id="CAG8755493.1"/>
    </source>
</evidence>
<feature type="non-terminal residue" evidence="2">
    <location>
        <position position="58"/>
    </location>
</feature>
<dbReference type="EMBL" id="CAJVPV010037718">
    <property type="protein sequence ID" value="CAG8755493.1"/>
    <property type="molecule type" value="Genomic_DNA"/>
</dbReference>
<keyword evidence="3" id="KW-1185">Reference proteome</keyword>
<organism evidence="2 3">
    <name type="scientific">Acaulospora morrowiae</name>
    <dbReference type="NCBI Taxonomy" id="94023"/>
    <lineage>
        <taxon>Eukaryota</taxon>
        <taxon>Fungi</taxon>
        <taxon>Fungi incertae sedis</taxon>
        <taxon>Mucoromycota</taxon>
        <taxon>Glomeromycotina</taxon>
        <taxon>Glomeromycetes</taxon>
        <taxon>Diversisporales</taxon>
        <taxon>Acaulosporaceae</taxon>
        <taxon>Acaulospora</taxon>
    </lineage>
</organism>
<dbReference type="Proteomes" id="UP000789342">
    <property type="component" value="Unassembled WGS sequence"/>
</dbReference>
<comment type="caution">
    <text evidence="2">The sequence shown here is derived from an EMBL/GenBank/DDBJ whole genome shotgun (WGS) entry which is preliminary data.</text>
</comment>
<name>A0A9N9IYK8_9GLOM</name>
<proteinExistence type="predicted"/>
<feature type="non-terminal residue" evidence="2">
    <location>
        <position position="1"/>
    </location>
</feature>
<feature type="compositionally biased region" description="Polar residues" evidence="1">
    <location>
        <begin position="49"/>
        <end position="58"/>
    </location>
</feature>
<feature type="compositionally biased region" description="Polar residues" evidence="1">
    <location>
        <begin position="14"/>
        <end position="25"/>
    </location>
</feature>
<evidence type="ECO:0000313" key="3">
    <source>
        <dbReference type="Proteomes" id="UP000789342"/>
    </source>
</evidence>
<evidence type="ECO:0000256" key="1">
    <source>
        <dbReference type="SAM" id="MobiDB-lite"/>
    </source>
</evidence>
<gene>
    <name evidence="2" type="ORF">AMORRO_LOCUS15577</name>
</gene>